<feature type="compositionally biased region" description="Low complexity" evidence="1">
    <location>
        <begin position="109"/>
        <end position="123"/>
    </location>
</feature>
<protein>
    <submittedName>
        <fullName evidence="3">Uncharacterized protein</fullName>
    </submittedName>
</protein>
<gene>
    <name evidence="3" type="ORF">PQ455_16180</name>
</gene>
<evidence type="ECO:0000313" key="3">
    <source>
        <dbReference type="EMBL" id="WCT73138.1"/>
    </source>
</evidence>
<sequence>MHAALALLMLAGQAIPNLAITTPTRAEKPVDVTPEDEAPAPPQEVLRGQVVTAIRNCAQPKSPDEIVVCSRDRGVAEAYRLPKLDPRYDPAVAGPAQGGVGSGVALSAGSCSASGSAGQTGCSLGEANSWGQWKKQRKKDGEKFPW</sequence>
<name>A0ABY7TJD5_9SPHN</name>
<dbReference type="Proteomes" id="UP001220395">
    <property type="component" value="Chromosome"/>
</dbReference>
<dbReference type="EMBL" id="CP117411">
    <property type="protein sequence ID" value="WCT73138.1"/>
    <property type="molecule type" value="Genomic_DNA"/>
</dbReference>
<feature type="chain" id="PRO_5045976228" evidence="2">
    <location>
        <begin position="20"/>
        <end position="146"/>
    </location>
</feature>
<keyword evidence="2" id="KW-0732">Signal</keyword>
<evidence type="ECO:0000313" key="4">
    <source>
        <dbReference type="Proteomes" id="UP001220395"/>
    </source>
</evidence>
<reference evidence="3 4" key="1">
    <citation type="submission" date="2023-02" db="EMBL/GenBank/DDBJ databases">
        <title>Genome sequence of Sphingomonas naphthae.</title>
        <authorList>
            <person name="Kim S."/>
            <person name="Heo J."/>
            <person name="Kwon S.-W."/>
        </authorList>
    </citation>
    <scope>NUCLEOTIDE SEQUENCE [LARGE SCALE GENOMIC DNA]</scope>
    <source>
        <strain evidence="3 4">KACC 18716</strain>
    </source>
</reference>
<accession>A0ABY7TJD5</accession>
<feature type="signal peptide" evidence="2">
    <location>
        <begin position="1"/>
        <end position="19"/>
    </location>
</feature>
<keyword evidence="4" id="KW-1185">Reference proteome</keyword>
<feature type="region of interest" description="Disordered" evidence="1">
    <location>
        <begin position="109"/>
        <end position="146"/>
    </location>
</feature>
<proteinExistence type="predicted"/>
<evidence type="ECO:0000256" key="1">
    <source>
        <dbReference type="SAM" id="MobiDB-lite"/>
    </source>
</evidence>
<dbReference type="RefSeq" id="WP_273687142.1">
    <property type="nucleotide sequence ID" value="NZ_CP117411.1"/>
</dbReference>
<organism evidence="3 4">
    <name type="scientific">Sphingomonas naphthae</name>
    <dbReference type="NCBI Taxonomy" id="1813468"/>
    <lineage>
        <taxon>Bacteria</taxon>
        <taxon>Pseudomonadati</taxon>
        <taxon>Pseudomonadota</taxon>
        <taxon>Alphaproteobacteria</taxon>
        <taxon>Sphingomonadales</taxon>
        <taxon>Sphingomonadaceae</taxon>
        <taxon>Sphingomonas</taxon>
    </lineage>
</organism>
<evidence type="ECO:0000256" key="2">
    <source>
        <dbReference type="SAM" id="SignalP"/>
    </source>
</evidence>